<evidence type="ECO:0000256" key="1">
    <source>
        <dbReference type="SAM" id="Phobius"/>
    </source>
</evidence>
<reference evidence="2" key="1">
    <citation type="submission" date="2020-07" db="EMBL/GenBank/DDBJ databases">
        <title>Huge and variable diversity of episymbiotic CPR bacteria and DPANN archaea in groundwater ecosystems.</title>
        <authorList>
            <person name="He C.Y."/>
            <person name="Keren R."/>
            <person name="Whittaker M."/>
            <person name="Farag I.F."/>
            <person name="Doudna J."/>
            <person name="Cate J.H.D."/>
            <person name="Banfield J.F."/>
        </authorList>
    </citation>
    <scope>NUCLEOTIDE SEQUENCE</scope>
    <source>
        <strain evidence="2">NC_groundwater_1586_Pr3_B-0.1um_66_15</strain>
    </source>
</reference>
<dbReference type="Proteomes" id="UP000782610">
    <property type="component" value="Unassembled WGS sequence"/>
</dbReference>
<name>A0A933L198_9HYPH</name>
<gene>
    <name evidence="2" type="ORF">HY834_01405</name>
</gene>
<keyword evidence="1" id="KW-0812">Transmembrane</keyword>
<feature type="transmembrane region" description="Helical" evidence="1">
    <location>
        <begin position="55"/>
        <end position="77"/>
    </location>
</feature>
<accession>A0A933L198</accession>
<comment type="caution">
    <text evidence="2">The sequence shown here is derived from an EMBL/GenBank/DDBJ whole genome shotgun (WGS) entry which is preliminary data.</text>
</comment>
<evidence type="ECO:0000313" key="3">
    <source>
        <dbReference type="Proteomes" id="UP000782610"/>
    </source>
</evidence>
<evidence type="ECO:0000313" key="2">
    <source>
        <dbReference type="EMBL" id="MBI4920380.1"/>
    </source>
</evidence>
<sequence>MTKTPSKSRRKAAAFTTATIVSFSLTLLGGGVAVLTGLVPLKNLSFGERVDVGALLFVMPVLALVLAVVFEVTRIALRSPELPEPRRQQAVRWSPGEREG</sequence>
<proteinExistence type="predicted"/>
<feature type="transmembrane region" description="Helical" evidence="1">
    <location>
        <begin position="12"/>
        <end position="35"/>
    </location>
</feature>
<dbReference type="EMBL" id="JACRAF010000004">
    <property type="protein sequence ID" value="MBI4920380.1"/>
    <property type="molecule type" value="Genomic_DNA"/>
</dbReference>
<keyword evidence="1" id="KW-1133">Transmembrane helix</keyword>
<organism evidence="2 3">
    <name type="scientific">Devosia nanyangense</name>
    <dbReference type="NCBI Taxonomy" id="1228055"/>
    <lineage>
        <taxon>Bacteria</taxon>
        <taxon>Pseudomonadati</taxon>
        <taxon>Pseudomonadota</taxon>
        <taxon>Alphaproteobacteria</taxon>
        <taxon>Hyphomicrobiales</taxon>
        <taxon>Devosiaceae</taxon>
        <taxon>Devosia</taxon>
    </lineage>
</organism>
<dbReference type="AlphaFoldDB" id="A0A933L198"/>
<keyword evidence="1" id="KW-0472">Membrane</keyword>
<protein>
    <submittedName>
        <fullName evidence="2">Uncharacterized protein</fullName>
    </submittedName>
</protein>